<sequence>MSKPERTNISSLDFVYAFEMAIAALLSYWAMTAGLTRLVDTPTDLLGGMWAAVSAIFVFREKELDSVSAGIARLAATGVSFALCLPYLWFFPATPLGIAVLVAIGAVIMILLHRRGDIITTGITTVVVMVVAAIDPHDSWRQPLLRLADTVVGISIGVACQWIGFHLLQKVMTARHVS</sequence>
<evidence type="ECO:0000256" key="5">
    <source>
        <dbReference type="SAM" id="Phobius"/>
    </source>
</evidence>
<keyword evidence="8" id="KW-1185">Reference proteome</keyword>
<protein>
    <submittedName>
        <fullName evidence="7">FUSC family protein</fullName>
    </submittedName>
</protein>
<comment type="subcellular location">
    <subcellularLocation>
        <location evidence="1">Membrane</location>
        <topology evidence="1">Multi-pass membrane protein</topology>
    </subcellularLocation>
</comment>
<feature type="transmembrane region" description="Helical" evidence="5">
    <location>
        <begin position="147"/>
        <end position="168"/>
    </location>
</feature>
<feature type="domain" description="Integral membrane bound transporter" evidence="6">
    <location>
        <begin position="47"/>
        <end position="159"/>
    </location>
</feature>
<keyword evidence="2 5" id="KW-0812">Transmembrane</keyword>
<dbReference type="InterPro" id="IPR049453">
    <property type="entry name" value="Memb_transporter_dom"/>
</dbReference>
<reference evidence="7 8" key="1">
    <citation type="journal article" date="2020" name="Arch. Microbiol.">
        <title>Bradyrhizobium uaiense sp. nov., a new highly efficient cowpea symbiont.</title>
        <authorList>
            <person name="Cabral Michel D."/>
            <person name="Azarias Guimaraes A."/>
            <person name="Martins da Costa E."/>
            <person name="Soares de Carvalho T."/>
            <person name="Balsanelli E."/>
            <person name="Willems A."/>
            <person name="Maltempi de Souza E."/>
            <person name="de Souza Moreira F.M."/>
        </authorList>
    </citation>
    <scope>NUCLEOTIDE SEQUENCE [LARGE SCALE GENOMIC DNA]</scope>
    <source>
        <strain evidence="7 8">UFLA 03-164</strain>
    </source>
</reference>
<evidence type="ECO:0000256" key="4">
    <source>
        <dbReference type="ARBA" id="ARBA00023136"/>
    </source>
</evidence>
<proteinExistence type="predicted"/>
<evidence type="ECO:0000256" key="2">
    <source>
        <dbReference type="ARBA" id="ARBA00022692"/>
    </source>
</evidence>
<keyword evidence="4 5" id="KW-0472">Membrane</keyword>
<evidence type="ECO:0000313" key="7">
    <source>
        <dbReference type="EMBL" id="NEU95252.1"/>
    </source>
</evidence>
<dbReference type="RefSeq" id="WP_163151285.1">
    <property type="nucleotide sequence ID" value="NZ_VKHP01000011.1"/>
</dbReference>
<dbReference type="Proteomes" id="UP000468531">
    <property type="component" value="Unassembled WGS sequence"/>
</dbReference>
<dbReference type="AlphaFoldDB" id="A0A6P1BCN3"/>
<comment type="caution">
    <text evidence="7">The sequence shown here is derived from an EMBL/GenBank/DDBJ whole genome shotgun (WGS) entry which is preliminary data.</text>
</comment>
<dbReference type="Pfam" id="PF13515">
    <property type="entry name" value="FUSC_2"/>
    <property type="match status" value="1"/>
</dbReference>
<evidence type="ECO:0000256" key="1">
    <source>
        <dbReference type="ARBA" id="ARBA00004141"/>
    </source>
</evidence>
<feature type="transmembrane region" description="Helical" evidence="5">
    <location>
        <begin position="12"/>
        <end position="31"/>
    </location>
</feature>
<dbReference type="EMBL" id="VKHP01000011">
    <property type="protein sequence ID" value="NEU95252.1"/>
    <property type="molecule type" value="Genomic_DNA"/>
</dbReference>
<accession>A0A6P1BCN3</accession>
<name>A0A6P1BCN3_9BRAD</name>
<dbReference type="GO" id="GO:0016020">
    <property type="term" value="C:membrane"/>
    <property type="evidence" value="ECO:0007669"/>
    <property type="project" value="UniProtKB-SubCell"/>
</dbReference>
<organism evidence="7 8">
    <name type="scientific">Bradyrhizobium uaiense</name>
    <dbReference type="NCBI Taxonomy" id="2594946"/>
    <lineage>
        <taxon>Bacteria</taxon>
        <taxon>Pseudomonadati</taxon>
        <taxon>Pseudomonadota</taxon>
        <taxon>Alphaproteobacteria</taxon>
        <taxon>Hyphomicrobiales</taxon>
        <taxon>Nitrobacteraceae</taxon>
        <taxon>Bradyrhizobium</taxon>
    </lineage>
</organism>
<evidence type="ECO:0000313" key="8">
    <source>
        <dbReference type="Proteomes" id="UP000468531"/>
    </source>
</evidence>
<feature type="transmembrane region" description="Helical" evidence="5">
    <location>
        <begin position="118"/>
        <end position="135"/>
    </location>
</feature>
<keyword evidence="3 5" id="KW-1133">Transmembrane helix</keyword>
<gene>
    <name evidence="7" type="ORF">FNJ47_05250</name>
</gene>
<evidence type="ECO:0000256" key="3">
    <source>
        <dbReference type="ARBA" id="ARBA00022989"/>
    </source>
</evidence>
<evidence type="ECO:0000259" key="6">
    <source>
        <dbReference type="Pfam" id="PF13515"/>
    </source>
</evidence>
<feature type="transmembrane region" description="Helical" evidence="5">
    <location>
        <begin position="96"/>
        <end position="113"/>
    </location>
</feature>